<keyword evidence="3" id="KW-1185">Reference proteome</keyword>
<protein>
    <submittedName>
        <fullName evidence="2">Uncharacterized protein</fullName>
    </submittedName>
</protein>
<dbReference type="EMBL" id="CP061799">
    <property type="protein sequence ID" value="QTA79360.1"/>
    <property type="molecule type" value="Genomic_DNA"/>
</dbReference>
<dbReference type="AlphaFoldDB" id="A0A975B5V2"/>
<proteinExistence type="predicted"/>
<organism evidence="2 3">
    <name type="scientific">Desulfonema limicola</name>
    <dbReference type="NCBI Taxonomy" id="45656"/>
    <lineage>
        <taxon>Bacteria</taxon>
        <taxon>Pseudomonadati</taxon>
        <taxon>Thermodesulfobacteriota</taxon>
        <taxon>Desulfobacteria</taxon>
        <taxon>Desulfobacterales</taxon>
        <taxon>Desulfococcaceae</taxon>
        <taxon>Desulfonema</taxon>
    </lineage>
</organism>
<dbReference type="RefSeq" id="WP_207691123.1">
    <property type="nucleotide sequence ID" value="NZ_CP061799.1"/>
</dbReference>
<dbReference type="Proteomes" id="UP000663720">
    <property type="component" value="Chromosome"/>
</dbReference>
<evidence type="ECO:0000313" key="2">
    <source>
        <dbReference type="EMBL" id="QTA79360.1"/>
    </source>
</evidence>
<evidence type="ECO:0000256" key="1">
    <source>
        <dbReference type="SAM" id="MobiDB-lite"/>
    </source>
</evidence>
<gene>
    <name evidence="2" type="ORF">dnl_16270</name>
</gene>
<feature type="region of interest" description="Disordered" evidence="1">
    <location>
        <begin position="1"/>
        <end position="31"/>
    </location>
</feature>
<accession>A0A975B5V2</accession>
<sequence length="77" mass="8488">MVSLTVSANAETDPQGQATGRQGMGGWKKRMPCCNGADRGSKFALTRKSADFQQVANYEKDYKRYNHSCTADDGKDH</sequence>
<reference evidence="2" key="1">
    <citation type="journal article" date="2021" name="Microb. Physiol.">
        <title>Proteogenomic Insights into the Physiology of Marine, Sulfate-Reducing, Filamentous Desulfonema limicola and Desulfonema magnum.</title>
        <authorList>
            <person name="Schnaars V."/>
            <person name="Wohlbrand L."/>
            <person name="Scheve S."/>
            <person name="Hinrichs C."/>
            <person name="Reinhardt R."/>
            <person name="Rabus R."/>
        </authorList>
    </citation>
    <scope>NUCLEOTIDE SEQUENCE</scope>
    <source>
        <strain evidence="2">5ac10</strain>
    </source>
</reference>
<feature type="compositionally biased region" description="Polar residues" evidence="1">
    <location>
        <begin position="1"/>
        <end position="20"/>
    </location>
</feature>
<dbReference type="KEGG" id="dli:dnl_16270"/>
<evidence type="ECO:0000313" key="3">
    <source>
        <dbReference type="Proteomes" id="UP000663720"/>
    </source>
</evidence>
<name>A0A975B5V2_9BACT</name>